<dbReference type="PANTHER" id="PTHR20938:SF0">
    <property type="entry name" value="INTEGRATOR COMPLEX SUBUNIT 4"/>
    <property type="match status" value="1"/>
</dbReference>
<reference evidence="1 2" key="1">
    <citation type="submission" date="2017-09" db="EMBL/GenBank/DDBJ databases">
        <authorList>
            <consortium name="International Durum Wheat Genome Sequencing Consortium (IDWGSC)"/>
            <person name="Milanesi L."/>
        </authorList>
    </citation>
    <scope>NUCLEOTIDE SEQUENCE [LARGE SCALE GENOMIC DNA]</scope>
    <source>
        <strain evidence="2">cv. Svevo</strain>
    </source>
</reference>
<keyword evidence="2" id="KW-1185">Reference proteome</keyword>
<dbReference type="GO" id="GO:0010496">
    <property type="term" value="P:intercellular transport"/>
    <property type="evidence" value="ECO:0007669"/>
    <property type="project" value="TreeGrafter"/>
</dbReference>
<name>A0A9R0Y3U9_TRITD</name>
<dbReference type="Gramene" id="TRITD6Av1G160400.1">
    <property type="protein sequence ID" value="TRITD6Av1G160400.1"/>
    <property type="gene ID" value="TRITD6Av1G160400"/>
</dbReference>
<dbReference type="PANTHER" id="PTHR20938">
    <property type="entry name" value="INTEGRATOR COMPLEX SUBUNIT 4"/>
    <property type="match status" value="1"/>
</dbReference>
<dbReference type="AlphaFoldDB" id="A0A9R0Y3U9"/>
<dbReference type="EMBL" id="LT934121">
    <property type="protein sequence ID" value="VAI47885.1"/>
    <property type="molecule type" value="Genomic_DNA"/>
</dbReference>
<organism evidence="1 2">
    <name type="scientific">Triticum turgidum subsp. durum</name>
    <name type="common">Durum wheat</name>
    <name type="synonym">Triticum durum</name>
    <dbReference type="NCBI Taxonomy" id="4567"/>
    <lineage>
        <taxon>Eukaryota</taxon>
        <taxon>Viridiplantae</taxon>
        <taxon>Streptophyta</taxon>
        <taxon>Embryophyta</taxon>
        <taxon>Tracheophyta</taxon>
        <taxon>Spermatophyta</taxon>
        <taxon>Magnoliopsida</taxon>
        <taxon>Liliopsida</taxon>
        <taxon>Poales</taxon>
        <taxon>Poaceae</taxon>
        <taxon>BOP clade</taxon>
        <taxon>Pooideae</taxon>
        <taxon>Triticodae</taxon>
        <taxon>Triticeae</taxon>
        <taxon>Triticinae</taxon>
        <taxon>Triticum</taxon>
    </lineage>
</organism>
<gene>
    <name evidence="1" type="ORF">TRITD_6Av1G160400</name>
</gene>
<dbReference type="Proteomes" id="UP000324705">
    <property type="component" value="Chromosome 6A"/>
</dbReference>
<evidence type="ECO:0000313" key="2">
    <source>
        <dbReference type="Proteomes" id="UP000324705"/>
    </source>
</evidence>
<accession>A0A9R0Y3U9</accession>
<dbReference type="GO" id="GO:0005768">
    <property type="term" value="C:endosome"/>
    <property type="evidence" value="ECO:0007669"/>
    <property type="project" value="TreeGrafter"/>
</dbReference>
<sequence>MDMMNDDTEAVRLQTLQALFDMATYGCLSMQEKHMHMFLGILMDANVVVRNAARKILGPVNLPKLQMFKSALDGLIAGPKKNPEDQDIYVVLFSIGKNHGSFSANIAKHLAKEVFLHCLLPILSTC</sequence>
<proteinExistence type="predicted"/>
<protein>
    <submittedName>
        <fullName evidence="1">Uncharacterized protein</fullName>
    </submittedName>
</protein>
<evidence type="ECO:0000313" key="1">
    <source>
        <dbReference type="EMBL" id="VAI47885.1"/>
    </source>
</evidence>